<accession>A0A1X6YNX7</accession>
<keyword evidence="2" id="KW-1185">Reference proteome</keyword>
<evidence type="ECO:0000313" key="2">
    <source>
        <dbReference type="Proteomes" id="UP000193778"/>
    </source>
</evidence>
<gene>
    <name evidence="1" type="ORF">RUM8411_01064</name>
</gene>
<name>A0A1X6YNX7_9RHOB</name>
<proteinExistence type="predicted"/>
<dbReference type="EMBL" id="FWFP01000003">
    <property type="protein sequence ID" value="SLN27094.1"/>
    <property type="molecule type" value="Genomic_DNA"/>
</dbReference>
<protein>
    <submittedName>
        <fullName evidence="1">Uncharacterized protein</fullName>
    </submittedName>
</protein>
<sequence length="36" mass="4212">MVFGLVKPDVMLWIRLLKMPVQKTWAPLVELPEVSF</sequence>
<reference evidence="2" key="1">
    <citation type="submission" date="2017-03" db="EMBL/GenBank/DDBJ databases">
        <authorList>
            <person name="Rodrigo-Torres L."/>
            <person name="Arahal R.D."/>
            <person name="Lucena T."/>
        </authorList>
    </citation>
    <scope>NUCLEOTIDE SEQUENCE [LARGE SCALE GENOMIC DNA]</scope>
    <source>
        <strain evidence="2">CECT 8411</strain>
    </source>
</reference>
<evidence type="ECO:0000313" key="1">
    <source>
        <dbReference type="EMBL" id="SLN27094.1"/>
    </source>
</evidence>
<organism evidence="1 2">
    <name type="scientific">Ruegeria meonggei</name>
    <dbReference type="NCBI Taxonomy" id="1446476"/>
    <lineage>
        <taxon>Bacteria</taxon>
        <taxon>Pseudomonadati</taxon>
        <taxon>Pseudomonadota</taxon>
        <taxon>Alphaproteobacteria</taxon>
        <taxon>Rhodobacterales</taxon>
        <taxon>Roseobacteraceae</taxon>
        <taxon>Ruegeria</taxon>
    </lineage>
</organism>
<dbReference type="Proteomes" id="UP000193778">
    <property type="component" value="Unassembled WGS sequence"/>
</dbReference>
<dbReference type="AlphaFoldDB" id="A0A1X6YNX7"/>